<sequence length="65" mass="7313">MRQTTVTLAIHTLGSTCLKRCLHGRFTLVPICVLLFDGPARLDLRHFAYALKVLMMNQDLARPCA</sequence>
<gene>
    <name evidence="1" type="ORF">ALP48_101652</name>
</gene>
<comment type="caution">
    <text evidence="1">The sequence shown here is derived from an EMBL/GenBank/DDBJ whole genome shotgun (WGS) entry which is preliminary data.</text>
</comment>
<protein>
    <submittedName>
        <fullName evidence="1">Uncharacterized protein</fullName>
    </submittedName>
</protein>
<accession>A0A0Q0AHR8</accession>
<dbReference type="AlphaFoldDB" id="A0A0Q0AHR8"/>
<reference evidence="1 2" key="1">
    <citation type="submission" date="2018-08" db="EMBL/GenBank/DDBJ databases">
        <title>Recombination of ecologically and evolutionarily significant loci maintains genetic cohesion in the Pseudomonas syringae species complex.</title>
        <authorList>
            <person name="Dillon M."/>
            <person name="Thakur S."/>
            <person name="Almeida R.N.D."/>
            <person name="Weir B.S."/>
            <person name="Guttman D.S."/>
        </authorList>
    </citation>
    <scope>NUCLEOTIDE SEQUENCE [LARGE SCALE GENOMIC DNA]</scope>
    <source>
        <strain evidence="1 2">ICMP 16926</strain>
    </source>
</reference>
<name>A0A0Q0AHR8_PSESX</name>
<dbReference type="EMBL" id="RBTH01000045">
    <property type="protein sequence ID" value="RMT50474.1"/>
    <property type="molecule type" value="Genomic_DNA"/>
</dbReference>
<proteinExistence type="predicted"/>
<evidence type="ECO:0000313" key="2">
    <source>
        <dbReference type="Proteomes" id="UP000268096"/>
    </source>
</evidence>
<organism evidence="1 2">
    <name type="scientific">Pseudomonas syringae pv. solidagae</name>
    <dbReference type="NCBI Taxonomy" id="264458"/>
    <lineage>
        <taxon>Bacteria</taxon>
        <taxon>Pseudomonadati</taxon>
        <taxon>Pseudomonadota</taxon>
        <taxon>Gammaproteobacteria</taxon>
        <taxon>Pseudomonadales</taxon>
        <taxon>Pseudomonadaceae</taxon>
        <taxon>Pseudomonas</taxon>
        <taxon>Pseudomonas syringae</taxon>
    </lineage>
</organism>
<evidence type="ECO:0000313" key="1">
    <source>
        <dbReference type="EMBL" id="RMT50474.1"/>
    </source>
</evidence>
<dbReference type="Proteomes" id="UP000268096">
    <property type="component" value="Unassembled WGS sequence"/>
</dbReference>